<proteinExistence type="predicted"/>
<accession>A0A6J4NAC7</accession>
<sequence>MTYEPAKLGCVEGFAVAFVHRTSGDELEIVGTFRTRRSLTAVMIASEGNLVYRGPVEDGDVVREVEVPVTVRSYGKMASFKSCGAPVVSG</sequence>
<dbReference type="EMBL" id="CADCTR010003116">
    <property type="protein sequence ID" value="CAA9382834.1"/>
    <property type="molecule type" value="Genomic_DNA"/>
</dbReference>
<organism evidence="1">
    <name type="scientific">uncultured Chloroflexia bacterium</name>
    <dbReference type="NCBI Taxonomy" id="1672391"/>
    <lineage>
        <taxon>Bacteria</taxon>
        <taxon>Bacillati</taxon>
        <taxon>Chloroflexota</taxon>
        <taxon>Chloroflexia</taxon>
        <taxon>environmental samples</taxon>
    </lineage>
</organism>
<evidence type="ECO:0000313" key="1">
    <source>
        <dbReference type="EMBL" id="CAA9382834.1"/>
    </source>
</evidence>
<protein>
    <submittedName>
        <fullName evidence="1">Uncharacterized protein</fullName>
    </submittedName>
</protein>
<dbReference type="AlphaFoldDB" id="A0A6J4NAC7"/>
<name>A0A6J4NAC7_9CHLR</name>
<reference evidence="1" key="1">
    <citation type="submission" date="2020-02" db="EMBL/GenBank/DDBJ databases">
        <authorList>
            <person name="Meier V. D."/>
        </authorList>
    </citation>
    <scope>NUCLEOTIDE SEQUENCE</scope>
    <source>
        <strain evidence="1">AVDCRST_MAG93</strain>
    </source>
</reference>
<gene>
    <name evidence="1" type="ORF">AVDCRST_MAG93-9290</name>
</gene>